<dbReference type="RefSeq" id="WP_011025254.1">
    <property type="nucleotide sequence ID" value="NZ_JABEQB010000002.1"/>
</dbReference>
<sequence length="97" mass="11209">MCYLKISDAAKEYILKKGGNIYIKYHDIRNCCIEPNLTPEVFIGTPSNPEKYYVIGVDRINVYVDGIIYERELENLTIELKSFLGIKYLVVSGWKVI</sequence>
<reference evidence="1 2" key="1">
    <citation type="submission" date="2020-04" db="EMBL/GenBank/DDBJ databases">
        <title>Draft genome sequence of Caldanaerobacter sunterraneus. strain 1523vc isolated from Griffin hot spring, Kamchatka, Russia.</title>
        <authorList>
            <person name="Toshchakov S.V."/>
            <person name="Podosokorskaya O.A."/>
            <person name="Kublanov I.V."/>
            <person name="Korzhenkov A."/>
            <person name="Patrushev M.V."/>
        </authorList>
    </citation>
    <scope>NUCLEOTIDE SEQUENCE [LARGE SCALE GENOMIC DNA]</scope>
    <source>
        <strain evidence="1 2">1523vc</strain>
    </source>
</reference>
<dbReference type="InterPro" id="IPR049744">
    <property type="entry name" value="CC/Se_fam"/>
</dbReference>
<name>A0A7Y2PL91_9THEO</name>
<evidence type="ECO:0000313" key="1">
    <source>
        <dbReference type="EMBL" id="NNG65873.1"/>
    </source>
</evidence>
<dbReference type="NCBIfam" id="NF041239">
    <property type="entry name" value="Moor_selen_rel"/>
    <property type="match status" value="1"/>
</dbReference>
<dbReference type="AlphaFoldDB" id="A0A7Y2PL91"/>
<evidence type="ECO:0000313" key="2">
    <source>
        <dbReference type="Proteomes" id="UP000529861"/>
    </source>
</evidence>
<dbReference type="OMA" id="HDIRNCC"/>
<comment type="caution">
    <text evidence="1">The sequence shown here is derived from an EMBL/GenBank/DDBJ whole genome shotgun (WGS) entry which is preliminary data.</text>
</comment>
<organism evidence="1 2">
    <name type="scientific">Caldanaerobacter subterraneus</name>
    <dbReference type="NCBI Taxonomy" id="911092"/>
    <lineage>
        <taxon>Bacteria</taxon>
        <taxon>Bacillati</taxon>
        <taxon>Bacillota</taxon>
        <taxon>Clostridia</taxon>
        <taxon>Thermoanaerobacterales</taxon>
        <taxon>Thermoanaerobacteraceae</taxon>
        <taxon>Caldanaerobacter</taxon>
    </lineage>
</organism>
<dbReference type="EMBL" id="JABEQB010000002">
    <property type="protein sequence ID" value="NNG65873.1"/>
    <property type="molecule type" value="Genomic_DNA"/>
</dbReference>
<accession>A0A7Y2PL91</accession>
<dbReference type="Proteomes" id="UP000529861">
    <property type="component" value="Unassembled WGS sequence"/>
</dbReference>
<proteinExistence type="predicted"/>
<protein>
    <submittedName>
        <fullName evidence="1">Uncharacterized protein</fullName>
    </submittedName>
</protein>
<gene>
    <name evidence="1" type="ORF">HKI81_01250</name>
</gene>